<dbReference type="InterPro" id="IPR008480">
    <property type="entry name" value="DUF761_pln"/>
</dbReference>
<feature type="region of interest" description="Disordered" evidence="1">
    <location>
        <begin position="40"/>
        <end position="207"/>
    </location>
</feature>
<evidence type="ECO:0000256" key="1">
    <source>
        <dbReference type="SAM" id="MobiDB-lite"/>
    </source>
</evidence>
<dbReference type="Pfam" id="PF05553">
    <property type="entry name" value="DUF761"/>
    <property type="match status" value="1"/>
</dbReference>
<feature type="compositionally biased region" description="Low complexity" evidence="1">
    <location>
        <begin position="159"/>
        <end position="181"/>
    </location>
</feature>
<accession>A0A068VL32</accession>
<organism evidence="2 3">
    <name type="scientific">Coffea canephora</name>
    <name type="common">Robusta coffee</name>
    <dbReference type="NCBI Taxonomy" id="49390"/>
    <lineage>
        <taxon>Eukaryota</taxon>
        <taxon>Viridiplantae</taxon>
        <taxon>Streptophyta</taxon>
        <taxon>Embryophyta</taxon>
        <taxon>Tracheophyta</taxon>
        <taxon>Spermatophyta</taxon>
        <taxon>Magnoliopsida</taxon>
        <taxon>eudicotyledons</taxon>
        <taxon>Gunneridae</taxon>
        <taxon>Pentapetalae</taxon>
        <taxon>asterids</taxon>
        <taxon>lamiids</taxon>
        <taxon>Gentianales</taxon>
        <taxon>Rubiaceae</taxon>
        <taxon>Ixoroideae</taxon>
        <taxon>Gardenieae complex</taxon>
        <taxon>Bertiereae - Coffeeae clade</taxon>
        <taxon>Coffeeae</taxon>
        <taxon>Coffea</taxon>
    </lineage>
</organism>
<dbReference type="PANTHER" id="PTHR36378:SF1">
    <property type="entry name" value="COTTON FIBER PROTEIN"/>
    <property type="match status" value="1"/>
</dbReference>
<gene>
    <name evidence="2" type="ORF">GSCOC_T00012609001</name>
</gene>
<keyword evidence="3" id="KW-1185">Reference proteome</keyword>
<dbReference type="EMBL" id="HG740236">
    <property type="protein sequence ID" value="CDP20383.1"/>
    <property type="molecule type" value="Genomic_DNA"/>
</dbReference>
<feature type="compositionally biased region" description="Polar residues" evidence="1">
    <location>
        <begin position="182"/>
        <end position="191"/>
    </location>
</feature>
<sequence length="239" mass="26383">MPMPVPLEENFNDNTTSGGIINEDGVAAKESAFIPTADTGTATTVVPSMNKNGKMNINNNSNKEEEEKKKKKRPLGFFRAALMLLRSDSKSKKKPPPAPEGVDPDDRIHSKTKWEKMVGSMRPLHLQDNRSLSPASPPRPGVESLESEDLIYNNSSAMMSIHQHQPSSPSPSTVSSGGTMSQYASASNLQELEQDYYQGNDDDDPDEVFDALCGDEMIDAKAEEFIAQFYQQMKLQQIN</sequence>
<dbReference type="InParanoid" id="A0A068VL32"/>
<dbReference type="STRING" id="49390.A0A068VL32"/>
<evidence type="ECO:0000313" key="3">
    <source>
        <dbReference type="Proteomes" id="UP000295252"/>
    </source>
</evidence>
<name>A0A068VL32_COFCA</name>
<feature type="compositionally biased region" description="Polar residues" evidence="1">
    <location>
        <begin position="40"/>
        <end position="49"/>
    </location>
</feature>
<dbReference type="PANTHER" id="PTHR36378">
    <property type="entry name" value="COTTON FIBER PROTEIN"/>
    <property type="match status" value="1"/>
</dbReference>
<dbReference type="PhylomeDB" id="A0A068VL32"/>
<protein>
    <submittedName>
        <fullName evidence="2">Uncharacterized protein</fullName>
    </submittedName>
</protein>
<feature type="compositionally biased region" description="Low complexity" evidence="1">
    <location>
        <begin position="50"/>
        <end position="61"/>
    </location>
</feature>
<dbReference type="OrthoDB" id="1926607at2759"/>
<feature type="region of interest" description="Disordered" evidence="1">
    <location>
        <begin position="1"/>
        <end position="21"/>
    </location>
</feature>
<proteinExistence type="predicted"/>
<dbReference type="Proteomes" id="UP000295252">
    <property type="component" value="Chromosome X"/>
</dbReference>
<dbReference type="AlphaFoldDB" id="A0A068VL32"/>
<reference evidence="3" key="1">
    <citation type="journal article" date="2014" name="Science">
        <title>The coffee genome provides insight into the convergent evolution of caffeine biosynthesis.</title>
        <authorList>
            <person name="Denoeud F."/>
            <person name="Carretero-Paulet L."/>
            <person name="Dereeper A."/>
            <person name="Droc G."/>
            <person name="Guyot R."/>
            <person name="Pietrella M."/>
            <person name="Zheng C."/>
            <person name="Alberti A."/>
            <person name="Anthony F."/>
            <person name="Aprea G."/>
            <person name="Aury J.M."/>
            <person name="Bento P."/>
            <person name="Bernard M."/>
            <person name="Bocs S."/>
            <person name="Campa C."/>
            <person name="Cenci A."/>
            <person name="Combes M.C."/>
            <person name="Crouzillat D."/>
            <person name="Da Silva C."/>
            <person name="Daddiego L."/>
            <person name="De Bellis F."/>
            <person name="Dussert S."/>
            <person name="Garsmeur O."/>
            <person name="Gayraud T."/>
            <person name="Guignon V."/>
            <person name="Jahn K."/>
            <person name="Jamilloux V."/>
            <person name="Joet T."/>
            <person name="Labadie K."/>
            <person name="Lan T."/>
            <person name="Leclercq J."/>
            <person name="Lepelley M."/>
            <person name="Leroy T."/>
            <person name="Li L.T."/>
            <person name="Librado P."/>
            <person name="Lopez L."/>
            <person name="Munoz A."/>
            <person name="Noel B."/>
            <person name="Pallavicini A."/>
            <person name="Perrotta G."/>
            <person name="Poncet V."/>
            <person name="Pot D."/>
            <person name="Priyono X."/>
            <person name="Rigoreau M."/>
            <person name="Rouard M."/>
            <person name="Rozas J."/>
            <person name="Tranchant-Dubreuil C."/>
            <person name="VanBuren R."/>
            <person name="Zhang Q."/>
            <person name="Andrade A.C."/>
            <person name="Argout X."/>
            <person name="Bertrand B."/>
            <person name="de Kochko A."/>
            <person name="Graziosi G."/>
            <person name="Henry R.J."/>
            <person name="Jayarama X."/>
            <person name="Ming R."/>
            <person name="Nagai C."/>
            <person name="Rounsley S."/>
            <person name="Sankoff D."/>
            <person name="Giuliano G."/>
            <person name="Albert V.A."/>
            <person name="Wincker P."/>
            <person name="Lashermes P."/>
        </authorList>
    </citation>
    <scope>NUCLEOTIDE SEQUENCE [LARGE SCALE GENOMIC DNA]</scope>
    <source>
        <strain evidence="3">cv. DH200-94</strain>
    </source>
</reference>
<feature type="compositionally biased region" description="Basic and acidic residues" evidence="1">
    <location>
        <begin position="104"/>
        <end position="116"/>
    </location>
</feature>
<evidence type="ECO:0000313" key="2">
    <source>
        <dbReference type="EMBL" id="CDP20383.1"/>
    </source>
</evidence>
<dbReference type="Gramene" id="CDP20383">
    <property type="protein sequence ID" value="CDP20383"/>
    <property type="gene ID" value="GSCOC_T00012609001"/>
</dbReference>